<name>A0A0C2Y9K1_HEBCY</name>
<feature type="region of interest" description="Disordered" evidence="1">
    <location>
        <begin position="135"/>
        <end position="183"/>
    </location>
</feature>
<gene>
    <name evidence="3" type="ORF">M413DRAFT_13148</name>
</gene>
<keyword evidence="2" id="KW-0472">Membrane</keyword>
<dbReference type="Proteomes" id="UP000053424">
    <property type="component" value="Unassembled WGS sequence"/>
</dbReference>
<sequence>MKSNIQMILFGVLTIFSIIEMLCSISLVNTYGCVDDCVPVMYIVVLSTWSTLFGLVYLVVDLPIAFVYVSTFVTWIMWWAAAGGMTQPKPAGGALECSTSDDYYRWINCGQLMAVLVFAWLTLCWKRSADAEQGEEVELEDKVERGDGLAEGGGLAGGDGLAEGDGVAGGDELERGDGRDSRD</sequence>
<reference evidence="4" key="2">
    <citation type="submission" date="2015-01" db="EMBL/GenBank/DDBJ databases">
        <title>Evolutionary Origins and Diversification of the Mycorrhizal Mutualists.</title>
        <authorList>
            <consortium name="DOE Joint Genome Institute"/>
            <consortium name="Mycorrhizal Genomics Consortium"/>
            <person name="Kohler A."/>
            <person name="Kuo A."/>
            <person name="Nagy L.G."/>
            <person name="Floudas D."/>
            <person name="Copeland A."/>
            <person name="Barry K.W."/>
            <person name="Cichocki N."/>
            <person name="Veneault-Fourrey C."/>
            <person name="LaButti K."/>
            <person name="Lindquist E.A."/>
            <person name="Lipzen A."/>
            <person name="Lundell T."/>
            <person name="Morin E."/>
            <person name="Murat C."/>
            <person name="Riley R."/>
            <person name="Ohm R."/>
            <person name="Sun H."/>
            <person name="Tunlid A."/>
            <person name="Henrissat B."/>
            <person name="Grigoriev I.V."/>
            <person name="Hibbett D.S."/>
            <person name="Martin F."/>
        </authorList>
    </citation>
    <scope>NUCLEOTIDE SEQUENCE [LARGE SCALE GENOMIC DNA]</scope>
    <source>
        <strain evidence="4">h7</strain>
    </source>
</reference>
<feature type="transmembrane region" description="Helical" evidence="2">
    <location>
        <begin position="103"/>
        <end position="123"/>
    </location>
</feature>
<evidence type="ECO:0000313" key="3">
    <source>
        <dbReference type="EMBL" id="KIM37697.1"/>
    </source>
</evidence>
<feature type="transmembrane region" description="Helical" evidence="2">
    <location>
        <begin position="65"/>
        <end position="83"/>
    </location>
</feature>
<keyword evidence="4" id="KW-1185">Reference proteome</keyword>
<reference evidence="3 4" key="1">
    <citation type="submission" date="2014-04" db="EMBL/GenBank/DDBJ databases">
        <authorList>
            <consortium name="DOE Joint Genome Institute"/>
            <person name="Kuo A."/>
            <person name="Gay G."/>
            <person name="Dore J."/>
            <person name="Kohler A."/>
            <person name="Nagy L.G."/>
            <person name="Floudas D."/>
            <person name="Copeland A."/>
            <person name="Barry K.W."/>
            <person name="Cichocki N."/>
            <person name="Veneault-Fourrey C."/>
            <person name="LaButti K."/>
            <person name="Lindquist E.A."/>
            <person name="Lipzen A."/>
            <person name="Lundell T."/>
            <person name="Morin E."/>
            <person name="Murat C."/>
            <person name="Sun H."/>
            <person name="Tunlid A."/>
            <person name="Henrissat B."/>
            <person name="Grigoriev I.V."/>
            <person name="Hibbett D.S."/>
            <person name="Martin F."/>
            <person name="Nordberg H.P."/>
            <person name="Cantor M.N."/>
            <person name="Hua S.X."/>
        </authorList>
    </citation>
    <scope>NUCLEOTIDE SEQUENCE [LARGE SCALE GENOMIC DNA]</scope>
    <source>
        <strain evidence="4">h7</strain>
    </source>
</reference>
<evidence type="ECO:0000313" key="4">
    <source>
        <dbReference type="Proteomes" id="UP000053424"/>
    </source>
</evidence>
<proteinExistence type="predicted"/>
<evidence type="ECO:0000256" key="2">
    <source>
        <dbReference type="SAM" id="Phobius"/>
    </source>
</evidence>
<dbReference type="HOGENOM" id="CLU_1475335_0_0_1"/>
<feature type="transmembrane region" description="Helical" evidence="2">
    <location>
        <begin position="40"/>
        <end position="60"/>
    </location>
</feature>
<protein>
    <recommendedName>
        <fullName evidence="5">MARVEL domain-containing protein</fullName>
    </recommendedName>
</protein>
<evidence type="ECO:0008006" key="5">
    <source>
        <dbReference type="Google" id="ProtNLM"/>
    </source>
</evidence>
<keyword evidence="2" id="KW-0812">Transmembrane</keyword>
<feature type="compositionally biased region" description="Gly residues" evidence="1">
    <location>
        <begin position="149"/>
        <end position="169"/>
    </location>
</feature>
<accession>A0A0C2Y9K1</accession>
<evidence type="ECO:0000256" key="1">
    <source>
        <dbReference type="SAM" id="MobiDB-lite"/>
    </source>
</evidence>
<feature type="compositionally biased region" description="Basic and acidic residues" evidence="1">
    <location>
        <begin position="172"/>
        <end position="183"/>
    </location>
</feature>
<dbReference type="EMBL" id="KN831795">
    <property type="protein sequence ID" value="KIM37697.1"/>
    <property type="molecule type" value="Genomic_DNA"/>
</dbReference>
<keyword evidence="2" id="KW-1133">Transmembrane helix</keyword>
<organism evidence="3 4">
    <name type="scientific">Hebeloma cylindrosporum</name>
    <dbReference type="NCBI Taxonomy" id="76867"/>
    <lineage>
        <taxon>Eukaryota</taxon>
        <taxon>Fungi</taxon>
        <taxon>Dikarya</taxon>
        <taxon>Basidiomycota</taxon>
        <taxon>Agaricomycotina</taxon>
        <taxon>Agaricomycetes</taxon>
        <taxon>Agaricomycetidae</taxon>
        <taxon>Agaricales</taxon>
        <taxon>Agaricineae</taxon>
        <taxon>Hymenogastraceae</taxon>
        <taxon>Hebeloma</taxon>
    </lineage>
</organism>
<dbReference type="AlphaFoldDB" id="A0A0C2Y9K1"/>
<feature type="transmembrane region" description="Helical" evidence="2">
    <location>
        <begin position="7"/>
        <end position="28"/>
    </location>
</feature>